<reference evidence="1 2" key="1">
    <citation type="submission" date="2018-03" db="EMBL/GenBank/DDBJ databases">
        <title>Genomic Encyclopedia of Type Strains, Phase III (KMG-III): the genomes of soil and plant-associated and newly described type strains.</title>
        <authorList>
            <person name="Whitman W."/>
        </authorList>
    </citation>
    <scope>NUCLEOTIDE SEQUENCE [LARGE SCALE GENOMIC DNA]</scope>
    <source>
        <strain evidence="1 2">CGMCC 1.9313</strain>
    </source>
</reference>
<accession>A0A2T0U0S3</accession>
<protein>
    <submittedName>
        <fullName evidence="1">Uncharacterized protein</fullName>
    </submittedName>
</protein>
<sequence>MIEIRKAKLTKELVLTKIGYIELNETGEKTEVDGVNCDWIAHNDLVQSFQRLIPHIAFMCEVPEVLNLTLDQVDHVESISVSSFTIGGEDEHEGISISGVRTLSTGKTQVLNTPFYKWEDDQPYEYMNELGEIVANIKHEVEEYLFRKKKAPKRQLEMFQDNLDEDDLHVDEEGVKLKGSKKKETIKKAS</sequence>
<gene>
    <name evidence="1" type="ORF">B0I27_10784</name>
</gene>
<comment type="caution">
    <text evidence="1">The sequence shown here is derived from an EMBL/GenBank/DDBJ whole genome shotgun (WGS) entry which is preliminary data.</text>
</comment>
<dbReference type="OrthoDB" id="878213at2"/>
<name>A0A2T0U0S3_9SPHI</name>
<organism evidence="1 2">
    <name type="scientific">Arcticibacter pallidicorallinus</name>
    <dbReference type="NCBI Taxonomy" id="1259464"/>
    <lineage>
        <taxon>Bacteria</taxon>
        <taxon>Pseudomonadati</taxon>
        <taxon>Bacteroidota</taxon>
        <taxon>Sphingobacteriia</taxon>
        <taxon>Sphingobacteriales</taxon>
        <taxon>Sphingobacteriaceae</taxon>
        <taxon>Arcticibacter</taxon>
    </lineage>
</organism>
<dbReference type="EMBL" id="PVTH01000007">
    <property type="protein sequence ID" value="PRY51499.1"/>
    <property type="molecule type" value="Genomic_DNA"/>
</dbReference>
<evidence type="ECO:0000313" key="1">
    <source>
        <dbReference type="EMBL" id="PRY51499.1"/>
    </source>
</evidence>
<dbReference type="RefSeq" id="WP_106293802.1">
    <property type="nucleotide sequence ID" value="NZ_PVTH01000007.1"/>
</dbReference>
<proteinExistence type="predicted"/>
<evidence type="ECO:0000313" key="2">
    <source>
        <dbReference type="Proteomes" id="UP000238034"/>
    </source>
</evidence>
<dbReference type="Proteomes" id="UP000238034">
    <property type="component" value="Unassembled WGS sequence"/>
</dbReference>
<keyword evidence="2" id="KW-1185">Reference proteome</keyword>
<dbReference type="AlphaFoldDB" id="A0A2T0U0S3"/>